<accession>A0ABR9JVJ6</accession>
<keyword evidence="3" id="KW-1185">Reference proteome</keyword>
<sequence length="217" mass="23381">MRTLRCLDGSALTVVPVAAVDRGGAPFEVTLELRRDGAVFGAVGERCGFFLADVAARLAAARADGSPQAARWPDPDDRFPGREAAVERGAERNAGRDGAAARDPELFAFRYRDRGDVLSTGELRCTVRTSALWVGRHQSSAGCWRVARRAVLEAWGASGRGVRAVLTSTELVRFLDGLLAEADRLQRRPPARRTGPIPAVQSLAGAGRNPRNRRPGR</sequence>
<dbReference type="Proteomes" id="UP000627838">
    <property type="component" value="Unassembled WGS sequence"/>
</dbReference>
<feature type="region of interest" description="Disordered" evidence="1">
    <location>
        <begin position="186"/>
        <end position="217"/>
    </location>
</feature>
<organism evidence="2 3">
    <name type="scientific">Actinomadura algeriensis</name>
    <dbReference type="NCBI Taxonomy" id="1679523"/>
    <lineage>
        <taxon>Bacteria</taxon>
        <taxon>Bacillati</taxon>
        <taxon>Actinomycetota</taxon>
        <taxon>Actinomycetes</taxon>
        <taxon>Streptosporangiales</taxon>
        <taxon>Thermomonosporaceae</taxon>
        <taxon>Actinomadura</taxon>
    </lineage>
</organism>
<reference evidence="2 3" key="1">
    <citation type="submission" date="2020-10" db="EMBL/GenBank/DDBJ databases">
        <title>Sequencing the genomes of 1000 actinobacteria strains.</title>
        <authorList>
            <person name="Klenk H.-P."/>
        </authorList>
    </citation>
    <scope>NUCLEOTIDE SEQUENCE [LARGE SCALE GENOMIC DNA]</scope>
    <source>
        <strain evidence="2 3">DSM 46744</strain>
    </source>
</reference>
<evidence type="ECO:0000313" key="2">
    <source>
        <dbReference type="EMBL" id="MBE1534135.1"/>
    </source>
</evidence>
<evidence type="ECO:0000256" key="1">
    <source>
        <dbReference type="SAM" id="MobiDB-lite"/>
    </source>
</evidence>
<proteinExistence type="predicted"/>
<protein>
    <submittedName>
        <fullName evidence="2">Uncharacterized protein</fullName>
    </submittedName>
</protein>
<dbReference type="RefSeq" id="WP_318784213.1">
    <property type="nucleotide sequence ID" value="NZ_JADBDZ010000001.1"/>
</dbReference>
<evidence type="ECO:0000313" key="3">
    <source>
        <dbReference type="Proteomes" id="UP000627838"/>
    </source>
</evidence>
<comment type="caution">
    <text evidence="2">The sequence shown here is derived from an EMBL/GenBank/DDBJ whole genome shotgun (WGS) entry which is preliminary data.</text>
</comment>
<gene>
    <name evidence="2" type="ORF">H4W34_003968</name>
</gene>
<name>A0ABR9JVJ6_9ACTN</name>
<dbReference type="EMBL" id="JADBDZ010000001">
    <property type="protein sequence ID" value="MBE1534135.1"/>
    <property type="molecule type" value="Genomic_DNA"/>
</dbReference>